<dbReference type="CDD" id="cd02440">
    <property type="entry name" value="AdoMet_MTases"/>
    <property type="match status" value="1"/>
</dbReference>
<dbReference type="EMBL" id="FNDX01000011">
    <property type="protein sequence ID" value="SDJ06149.1"/>
    <property type="molecule type" value="Genomic_DNA"/>
</dbReference>
<dbReference type="OrthoDB" id="9772751at2"/>
<name>A0A1G8QMY1_9BACL</name>
<keyword evidence="2" id="KW-0489">Methyltransferase</keyword>
<dbReference type="GO" id="GO:0032259">
    <property type="term" value="P:methylation"/>
    <property type="evidence" value="ECO:0007669"/>
    <property type="project" value="UniProtKB-KW"/>
</dbReference>
<proteinExistence type="predicted"/>
<dbReference type="PANTHER" id="PTHR45036:SF1">
    <property type="entry name" value="METHYLTRANSFERASE LIKE 7A"/>
    <property type="match status" value="1"/>
</dbReference>
<dbReference type="SUPFAM" id="SSF53335">
    <property type="entry name" value="S-adenosyl-L-methionine-dependent methyltransferases"/>
    <property type="match status" value="1"/>
</dbReference>
<protein>
    <submittedName>
        <fullName evidence="2">Ubiquinone/menaquinone biosynthesis C-methylase UbiE</fullName>
    </submittedName>
</protein>
<accession>A0A1G8QMY1</accession>
<dbReference type="PANTHER" id="PTHR45036">
    <property type="entry name" value="METHYLTRANSFERASE LIKE 7B"/>
    <property type="match status" value="1"/>
</dbReference>
<dbReference type="STRING" id="1174501.SAMN05216192_11177"/>
<gene>
    <name evidence="2" type="ORF">SAMN05216192_11177</name>
</gene>
<dbReference type="Pfam" id="PF08241">
    <property type="entry name" value="Methyltransf_11"/>
    <property type="match status" value="1"/>
</dbReference>
<dbReference type="RefSeq" id="WP_090714454.1">
    <property type="nucleotide sequence ID" value="NZ_CBCSKY010000009.1"/>
</dbReference>
<feature type="domain" description="Methyltransferase type 11" evidence="1">
    <location>
        <begin position="43"/>
        <end position="135"/>
    </location>
</feature>
<keyword evidence="2" id="KW-0808">Transferase</keyword>
<dbReference type="GO" id="GO:0008757">
    <property type="term" value="F:S-adenosylmethionine-dependent methyltransferase activity"/>
    <property type="evidence" value="ECO:0007669"/>
    <property type="project" value="InterPro"/>
</dbReference>
<dbReference type="InterPro" id="IPR029063">
    <property type="entry name" value="SAM-dependent_MTases_sf"/>
</dbReference>
<keyword evidence="3" id="KW-1185">Reference proteome</keyword>
<dbReference type="Proteomes" id="UP000199050">
    <property type="component" value="Unassembled WGS sequence"/>
</dbReference>
<organism evidence="2 3">
    <name type="scientific">Paenibacillus typhae</name>
    <dbReference type="NCBI Taxonomy" id="1174501"/>
    <lineage>
        <taxon>Bacteria</taxon>
        <taxon>Bacillati</taxon>
        <taxon>Bacillota</taxon>
        <taxon>Bacilli</taxon>
        <taxon>Bacillales</taxon>
        <taxon>Paenibacillaceae</taxon>
        <taxon>Paenibacillus</taxon>
    </lineage>
</organism>
<evidence type="ECO:0000259" key="1">
    <source>
        <dbReference type="Pfam" id="PF08241"/>
    </source>
</evidence>
<evidence type="ECO:0000313" key="2">
    <source>
        <dbReference type="EMBL" id="SDJ06149.1"/>
    </source>
</evidence>
<sequence length="200" mass="22846">MGRETQTIKRRYDRIAPLFHRVDGKMMRSWRKELLSGLSGNVLEVGIGTGANLSYYPPAVRLTGIDFSPKMLQYAEQRAKELKIDVTLMEMDAQNLTFEDQTFDYIVATCVFCSVPDPVQGMREMKRVCNKEGEIRLLEHMRSEHPMVGKLMDLLNPLTVRISGANINRYTLKNVESAGLIIQKSEPLCTTIVRRLLLRP</sequence>
<dbReference type="InterPro" id="IPR013216">
    <property type="entry name" value="Methyltransf_11"/>
</dbReference>
<evidence type="ECO:0000313" key="3">
    <source>
        <dbReference type="Proteomes" id="UP000199050"/>
    </source>
</evidence>
<dbReference type="AlphaFoldDB" id="A0A1G8QMY1"/>
<dbReference type="InterPro" id="IPR052356">
    <property type="entry name" value="Thiol_S-MT"/>
</dbReference>
<reference evidence="3" key="1">
    <citation type="submission" date="2016-10" db="EMBL/GenBank/DDBJ databases">
        <authorList>
            <person name="Varghese N."/>
            <person name="Submissions S."/>
        </authorList>
    </citation>
    <scope>NUCLEOTIDE SEQUENCE [LARGE SCALE GENOMIC DNA]</scope>
    <source>
        <strain evidence="3">CGMCC 1.11012</strain>
    </source>
</reference>
<dbReference type="Gene3D" id="3.40.50.150">
    <property type="entry name" value="Vaccinia Virus protein VP39"/>
    <property type="match status" value="1"/>
</dbReference>
<keyword evidence="2" id="KW-0830">Ubiquinone</keyword>